<dbReference type="RefSeq" id="WP_204825153.1">
    <property type="nucleotide sequence ID" value="NZ_JBHUGF010000010.1"/>
</dbReference>
<comment type="caution">
    <text evidence="11">The sequence shown here is derived from an EMBL/GenBank/DDBJ whole genome shotgun (WGS) entry which is preliminary data.</text>
</comment>
<dbReference type="NCBIfam" id="NF004836">
    <property type="entry name" value="PRK06186.1"/>
    <property type="match status" value="1"/>
</dbReference>
<dbReference type="EC" id="6.3.4.2" evidence="3"/>
<evidence type="ECO:0000256" key="5">
    <source>
        <dbReference type="ARBA" id="ARBA00022741"/>
    </source>
</evidence>
<dbReference type="InterPro" id="IPR029062">
    <property type="entry name" value="Class_I_gatase-like"/>
</dbReference>
<proteinExistence type="inferred from homology"/>
<evidence type="ECO:0000313" key="12">
    <source>
        <dbReference type="Proteomes" id="UP001597403"/>
    </source>
</evidence>
<keyword evidence="6" id="KW-0067">ATP-binding</keyword>
<feature type="domain" description="Glutamine amidotransferase" evidence="10">
    <location>
        <begin position="29"/>
        <end position="211"/>
    </location>
</feature>
<dbReference type="PROSITE" id="PS51273">
    <property type="entry name" value="GATASE_TYPE_1"/>
    <property type="match status" value="1"/>
</dbReference>
<dbReference type="PANTHER" id="PTHR11550:SF0">
    <property type="entry name" value="CTP SYNTHASE-RELATED"/>
    <property type="match status" value="1"/>
</dbReference>
<evidence type="ECO:0000256" key="8">
    <source>
        <dbReference type="ARBA" id="ARBA00022975"/>
    </source>
</evidence>
<keyword evidence="8" id="KW-0665">Pyrimidine biosynthesis</keyword>
<evidence type="ECO:0000256" key="4">
    <source>
        <dbReference type="ARBA" id="ARBA00022598"/>
    </source>
</evidence>
<dbReference type="Proteomes" id="UP001597403">
    <property type="component" value="Unassembled WGS sequence"/>
</dbReference>
<dbReference type="Pfam" id="PF00117">
    <property type="entry name" value="GATase"/>
    <property type="match status" value="1"/>
</dbReference>
<keyword evidence="5" id="KW-0547">Nucleotide-binding</keyword>
<dbReference type="EMBL" id="JBHUGF010000010">
    <property type="protein sequence ID" value="MFD1991412.1"/>
    <property type="molecule type" value="Genomic_DNA"/>
</dbReference>
<keyword evidence="7" id="KW-0315">Glutamine amidotransferase</keyword>
<dbReference type="PANTHER" id="PTHR11550">
    <property type="entry name" value="CTP SYNTHASE"/>
    <property type="match status" value="1"/>
</dbReference>
<evidence type="ECO:0000256" key="6">
    <source>
        <dbReference type="ARBA" id="ARBA00022840"/>
    </source>
</evidence>
<comment type="pathway">
    <text evidence="1">Pyrimidine metabolism; CTP biosynthesis via de novo pathway; CTP from UDP: step 2/2.</text>
</comment>
<evidence type="ECO:0000256" key="9">
    <source>
        <dbReference type="ARBA" id="ARBA00047781"/>
    </source>
</evidence>
<accession>A0ABW4UVC8</accession>
<evidence type="ECO:0000259" key="10">
    <source>
        <dbReference type="Pfam" id="PF00117"/>
    </source>
</evidence>
<protein>
    <recommendedName>
        <fullName evidence="3">CTP synthase (glutamine hydrolyzing)</fullName>
        <ecNumber evidence="3">6.3.4.2</ecNumber>
    </recommendedName>
</protein>
<keyword evidence="12" id="KW-1185">Reference proteome</keyword>
<evidence type="ECO:0000256" key="2">
    <source>
        <dbReference type="ARBA" id="ARBA00007533"/>
    </source>
</evidence>
<keyword evidence="4" id="KW-0436">Ligase</keyword>
<name>A0ABW4UVC8_9BACL</name>
<dbReference type="InterPro" id="IPR004468">
    <property type="entry name" value="CTP_synthase"/>
</dbReference>
<sequence length="233" mass="25651">MVRIGVIGDYSSEVKAHIAIPQALQLVANDLEVTVDIEWIPTPQLESNVTEQLKSFDGLWAAPATPYVSMDGALAGIRYAREHQVPFLGTCGGYQHMLIEFARHVIGLTDAEHAESSPDASTLIVTPLSCSMNEQTHQFVLVPASRIARIYNATEIQEQYGICNYGLNPAFRPLFAQHGLHISATDLNGEARIAELEDHPFYIGTLFQPERSAFQSIVHPLIRELVRTASVSA</sequence>
<evidence type="ECO:0000256" key="1">
    <source>
        <dbReference type="ARBA" id="ARBA00005171"/>
    </source>
</evidence>
<dbReference type="Gene3D" id="3.40.50.880">
    <property type="match status" value="1"/>
</dbReference>
<reference evidence="12" key="1">
    <citation type="journal article" date="2019" name="Int. J. Syst. Evol. Microbiol.">
        <title>The Global Catalogue of Microorganisms (GCM) 10K type strain sequencing project: providing services to taxonomists for standard genome sequencing and annotation.</title>
        <authorList>
            <consortium name="The Broad Institute Genomics Platform"/>
            <consortium name="The Broad Institute Genome Sequencing Center for Infectious Disease"/>
            <person name="Wu L."/>
            <person name="Ma J."/>
        </authorList>
    </citation>
    <scope>NUCLEOTIDE SEQUENCE [LARGE SCALE GENOMIC DNA]</scope>
    <source>
        <strain evidence="12">CGMCC 1.15067</strain>
    </source>
</reference>
<comment type="catalytic activity">
    <reaction evidence="9">
        <text>UTP + L-glutamine + ATP + H2O = CTP + L-glutamate + ADP + phosphate + 2 H(+)</text>
        <dbReference type="Rhea" id="RHEA:26426"/>
        <dbReference type="ChEBI" id="CHEBI:15377"/>
        <dbReference type="ChEBI" id="CHEBI:15378"/>
        <dbReference type="ChEBI" id="CHEBI:29985"/>
        <dbReference type="ChEBI" id="CHEBI:30616"/>
        <dbReference type="ChEBI" id="CHEBI:37563"/>
        <dbReference type="ChEBI" id="CHEBI:43474"/>
        <dbReference type="ChEBI" id="CHEBI:46398"/>
        <dbReference type="ChEBI" id="CHEBI:58359"/>
        <dbReference type="ChEBI" id="CHEBI:456216"/>
        <dbReference type="EC" id="6.3.4.2"/>
    </reaction>
</comment>
<dbReference type="InterPro" id="IPR017926">
    <property type="entry name" value="GATASE"/>
</dbReference>
<evidence type="ECO:0000313" key="11">
    <source>
        <dbReference type="EMBL" id="MFD1991412.1"/>
    </source>
</evidence>
<comment type="similarity">
    <text evidence="2">Belongs to the CTP synthase family.</text>
</comment>
<evidence type="ECO:0000256" key="7">
    <source>
        <dbReference type="ARBA" id="ARBA00022962"/>
    </source>
</evidence>
<gene>
    <name evidence="11" type="ORF">ACFSGI_15670</name>
</gene>
<evidence type="ECO:0000256" key="3">
    <source>
        <dbReference type="ARBA" id="ARBA00012291"/>
    </source>
</evidence>
<dbReference type="SUPFAM" id="SSF52317">
    <property type="entry name" value="Class I glutamine amidotransferase-like"/>
    <property type="match status" value="1"/>
</dbReference>
<organism evidence="11 12">
    <name type="scientific">Paenibacillus nicotianae</name>
    <dbReference type="NCBI Taxonomy" id="1526551"/>
    <lineage>
        <taxon>Bacteria</taxon>
        <taxon>Bacillati</taxon>
        <taxon>Bacillota</taxon>
        <taxon>Bacilli</taxon>
        <taxon>Bacillales</taxon>
        <taxon>Paenibacillaceae</taxon>
        <taxon>Paenibacillus</taxon>
    </lineage>
</organism>